<evidence type="ECO:0000256" key="2">
    <source>
        <dbReference type="ARBA" id="ARBA00022679"/>
    </source>
</evidence>
<evidence type="ECO:0000256" key="3">
    <source>
        <dbReference type="ARBA" id="ARBA00023315"/>
    </source>
</evidence>
<dbReference type="InterPro" id="IPR023213">
    <property type="entry name" value="CAT-like_dom_sf"/>
</dbReference>
<dbReference type="Pfam" id="PF02458">
    <property type="entry name" value="Transferase"/>
    <property type="match status" value="1"/>
</dbReference>
<keyword evidence="2" id="KW-0808">Transferase</keyword>
<accession>A0ABS8V863</accession>
<gene>
    <name evidence="4" type="ORF">HAX54_029254</name>
</gene>
<proteinExistence type="inferred from homology"/>
<evidence type="ECO:0000256" key="1">
    <source>
        <dbReference type="ARBA" id="ARBA00009861"/>
    </source>
</evidence>
<dbReference type="Gene3D" id="3.30.559.10">
    <property type="entry name" value="Chloramphenicol acetyltransferase-like domain"/>
    <property type="match status" value="1"/>
</dbReference>
<comment type="similarity">
    <text evidence="1">Belongs to the plant acyltransferase family.</text>
</comment>
<dbReference type="Proteomes" id="UP000823775">
    <property type="component" value="Unassembled WGS sequence"/>
</dbReference>
<dbReference type="PANTHER" id="PTHR31623:SF61">
    <property type="entry name" value="ACETYL-COA-BENZYLALCOHOL ACETYLTRANSFERASE-LIKE"/>
    <property type="match status" value="1"/>
</dbReference>
<sequence>MFTLFLADRTEDDSVSCQDQGVKFVKAKVNSKLSEFLEKAHKDVNLALLCWPQDTWNVDDTNLFTMPIVIVQITEFECGGLALSMSHAHTEENRFPEFPLVFDVPSRIYRNSSCHVSPQRKIVRRLGTVAKRLYITSMIPFRGSERKSETFALSSELSKIHSLCGGSLDPCFREEARFYRGEQHGAARFGEINSRYGEGNYNCVRHFSPEDVNVAMGFVQNGLEGN</sequence>
<organism evidence="4 5">
    <name type="scientific">Datura stramonium</name>
    <name type="common">Jimsonweed</name>
    <name type="synonym">Common thornapple</name>
    <dbReference type="NCBI Taxonomy" id="4076"/>
    <lineage>
        <taxon>Eukaryota</taxon>
        <taxon>Viridiplantae</taxon>
        <taxon>Streptophyta</taxon>
        <taxon>Embryophyta</taxon>
        <taxon>Tracheophyta</taxon>
        <taxon>Spermatophyta</taxon>
        <taxon>Magnoliopsida</taxon>
        <taxon>eudicotyledons</taxon>
        <taxon>Gunneridae</taxon>
        <taxon>Pentapetalae</taxon>
        <taxon>asterids</taxon>
        <taxon>lamiids</taxon>
        <taxon>Solanales</taxon>
        <taxon>Solanaceae</taxon>
        <taxon>Solanoideae</taxon>
        <taxon>Datureae</taxon>
        <taxon>Datura</taxon>
    </lineage>
</organism>
<reference evidence="4 5" key="1">
    <citation type="journal article" date="2021" name="BMC Genomics">
        <title>Datura genome reveals duplications of psychoactive alkaloid biosynthetic genes and high mutation rate following tissue culture.</title>
        <authorList>
            <person name="Rajewski A."/>
            <person name="Carter-House D."/>
            <person name="Stajich J."/>
            <person name="Litt A."/>
        </authorList>
    </citation>
    <scope>NUCLEOTIDE SEQUENCE [LARGE SCALE GENOMIC DNA]</scope>
    <source>
        <strain evidence="4">AR-01</strain>
    </source>
</reference>
<name>A0ABS8V863_DATST</name>
<dbReference type="EMBL" id="JACEIK010003620">
    <property type="protein sequence ID" value="MCD9642428.1"/>
    <property type="molecule type" value="Genomic_DNA"/>
</dbReference>
<evidence type="ECO:0000313" key="4">
    <source>
        <dbReference type="EMBL" id="MCD9642428.1"/>
    </source>
</evidence>
<protein>
    <submittedName>
        <fullName evidence="4">Uncharacterized protein</fullName>
    </submittedName>
</protein>
<keyword evidence="3" id="KW-0012">Acyltransferase</keyword>
<keyword evidence="5" id="KW-1185">Reference proteome</keyword>
<comment type="caution">
    <text evidence="4">The sequence shown here is derived from an EMBL/GenBank/DDBJ whole genome shotgun (WGS) entry which is preliminary data.</text>
</comment>
<evidence type="ECO:0000313" key="5">
    <source>
        <dbReference type="Proteomes" id="UP000823775"/>
    </source>
</evidence>
<dbReference type="PANTHER" id="PTHR31623">
    <property type="entry name" value="F21J9.9"/>
    <property type="match status" value="1"/>
</dbReference>